<feature type="region of interest" description="Disordered" evidence="1">
    <location>
        <begin position="280"/>
        <end position="299"/>
    </location>
</feature>
<dbReference type="InterPro" id="IPR050904">
    <property type="entry name" value="Adhesion/Biosynth-related"/>
</dbReference>
<sequence length="585" mass="61145">MFSLFRRSSAASAFFAISMITATITPITISAIASAQTTPSETPTQTPTETPTQTPTDTPSETPAQTPAQTQTTTSFSDVSSNYWASPFIQALAQRNVISGFTDGTFKPDQPVTRAQFAAMIQKAFNQTPTRQLSQGGFRDVPASYWAASAIQEAYETGFMSGYPNNRFLPNQQIPKVQALVALTSGLGLNAGDTTTSVLSTYYSDAADIPAYAVNNVGAATQANLVVNYPELKVLNPQVSLTRAEAAALLYQALVRQGQLQPIASNLPAANYIVAGSATGTQTSTSTTTTTTGNTTSTATTTSSNIVAFAGSTSSFSTLTTALKAAGLTETLQGKGPYTVFAPTDEAFAALPQETLQRLLEPRNKETLRRILTYHVVSGQVTSAGEATTLANKPVNVQLDSASNQITVNNTRVIQPIQTSNGVIYAINEVLIPPDVNISQLNNEISPGRATRGGSSYVGVAGNIGLGGDSALSEPNFAVISKLGLTRNFSVRPSAVFGDDTTILVPITLDLTRRTADAAGQTFGISPYVGAGVAIEASDDADFGLLLTGGIDIPLGSRFTATGAVNAAFLDQTDVGLLFGVGFNF</sequence>
<dbReference type="FunFam" id="2.30.180.10:FF:000014">
    <property type="entry name" value="Stabilin 1"/>
    <property type="match status" value="1"/>
</dbReference>
<dbReference type="Pfam" id="PF02469">
    <property type="entry name" value="Fasciclin"/>
    <property type="match status" value="1"/>
</dbReference>
<dbReference type="Proteomes" id="UP000031549">
    <property type="component" value="Unassembled WGS sequence"/>
</dbReference>
<evidence type="ECO:0000259" key="4">
    <source>
        <dbReference type="PROSITE" id="PS51272"/>
    </source>
</evidence>
<dbReference type="PANTHER" id="PTHR10900">
    <property type="entry name" value="PERIOSTIN-RELATED"/>
    <property type="match status" value="1"/>
</dbReference>
<feature type="chain" id="PRO_5032616449" evidence="2">
    <location>
        <begin position="36"/>
        <end position="585"/>
    </location>
</feature>
<keyword evidence="6" id="KW-1185">Reference proteome</keyword>
<gene>
    <name evidence="5" type="ORF">PI95_007505</name>
</gene>
<proteinExistence type="predicted"/>
<evidence type="ECO:0000256" key="2">
    <source>
        <dbReference type="SAM" id="SignalP"/>
    </source>
</evidence>
<dbReference type="InterPro" id="IPR001119">
    <property type="entry name" value="SLH_dom"/>
</dbReference>
<dbReference type="AlphaFoldDB" id="A0A846H4X9"/>
<feature type="domain" description="SLH" evidence="4">
    <location>
        <begin position="138"/>
        <end position="197"/>
    </location>
</feature>
<dbReference type="PROSITE" id="PS50213">
    <property type="entry name" value="FAS1"/>
    <property type="match status" value="1"/>
</dbReference>
<feature type="signal peptide" evidence="2">
    <location>
        <begin position="1"/>
        <end position="35"/>
    </location>
</feature>
<organism evidence="5 6">
    <name type="scientific">Hassallia byssoidea VB512170</name>
    <dbReference type="NCBI Taxonomy" id="1304833"/>
    <lineage>
        <taxon>Bacteria</taxon>
        <taxon>Bacillati</taxon>
        <taxon>Cyanobacteriota</taxon>
        <taxon>Cyanophyceae</taxon>
        <taxon>Nostocales</taxon>
        <taxon>Tolypothrichaceae</taxon>
        <taxon>Hassallia</taxon>
    </lineage>
</organism>
<feature type="domain" description="SLH" evidence="4">
    <location>
        <begin position="72"/>
        <end position="135"/>
    </location>
</feature>
<dbReference type="EMBL" id="JTCM02000010">
    <property type="protein sequence ID" value="NEU72422.1"/>
    <property type="molecule type" value="Genomic_DNA"/>
</dbReference>
<reference evidence="5 6" key="1">
    <citation type="journal article" date="2015" name="Genome Announc.">
        <title>Draft Genome Sequence of Cyanobacterium Hassallia byssoidea Strain VB512170, Isolated from Monuments in India.</title>
        <authorList>
            <person name="Singh D."/>
            <person name="Chandrababunaidu M.M."/>
            <person name="Panda A."/>
            <person name="Sen D."/>
            <person name="Bhattacharyya S."/>
            <person name="Adhikary S.P."/>
            <person name="Tripathy S."/>
        </authorList>
    </citation>
    <scope>NUCLEOTIDE SEQUENCE [LARGE SCALE GENOMIC DNA]</scope>
    <source>
        <strain evidence="5 6">VB512170</strain>
    </source>
</reference>
<evidence type="ECO:0000313" key="6">
    <source>
        <dbReference type="Proteomes" id="UP000031549"/>
    </source>
</evidence>
<comment type="caution">
    <text evidence="5">The sequence shown here is derived from an EMBL/GenBank/DDBJ whole genome shotgun (WGS) entry which is preliminary data.</text>
</comment>
<dbReference type="InterPro" id="IPR036378">
    <property type="entry name" value="FAS1_dom_sf"/>
</dbReference>
<dbReference type="InterPro" id="IPR000782">
    <property type="entry name" value="FAS1_domain"/>
</dbReference>
<feature type="region of interest" description="Disordered" evidence="1">
    <location>
        <begin position="35"/>
        <end position="75"/>
    </location>
</feature>
<dbReference type="PROSITE" id="PS51272">
    <property type="entry name" value="SLH"/>
    <property type="match status" value="3"/>
</dbReference>
<keyword evidence="2" id="KW-0732">Signal</keyword>
<evidence type="ECO:0000313" key="5">
    <source>
        <dbReference type="EMBL" id="NEU72422.1"/>
    </source>
</evidence>
<dbReference type="SUPFAM" id="SSF82153">
    <property type="entry name" value="FAS1 domain"/>
    <property type="match status" value="1"/>
</dbReference>
<dbReference type="Gene3D" id="2.30.180.10">
    <property type="entry name" value="FAS1 domain"/>
    <property type="match status" value="1"/>
</dbReference>
<name>A0A846H4X9_9CYAN</name>
<dbReference type="Pfam" id="PF00395">
    <property type="entry name" value="SLH"/>
    <property type="match status" value="3"/>
</dbReference>
<accession>A0A846H4X9</accession>
<feature type="domain" description="SLH" evidence="4">
    <location>
        <begin position="200"/>
        <end position="264"/>
    </location>
</feature>
<dbReference type="RefSeq" id="WP_039739282.1">
    <property type="nucleotide sequence ID" value="NZ_JTCM02000010.1"/>
</dbReference>
<evidence type="ECO:0000259" key="3">
    <source>
        <dbReference type="PROSITE" id="PS50213"/>
    </source>
</evidence>
<protein>
    <submittedName>
        <fullName evidence="5">Beta-Ig-H3/fasciclin</fullName>
    </submittedName>
</protein>
<feature type="domain" description="FAS1" evidence="3">
    <location>
        <begin position="303"/>
        <end position="431"/>
    </location>
</feature>
<dbReference type="SMART" id="SM00554">
    <property type="entry name" value="FAS1"/>
    <property type="match status" value="1"/>
</dbReference>
<evidence type="ECO:0000256" key="1">
    <source>
        <dbReference type="SAM" id="MobiDB-lite"/>
    </source>
</evidence>